<keyword evidence="4" id="KW-1185">Reference proteome</keyword>
<sequence>MSTTEKMAVERALAEFDRVGAPAALLTIVRTLATSADPRAADPLLRALTFNDAAFHDIAIEGLTAIGEPAVEPLLASLDGMDYGARYRALRALVAIGDPRARPAYEYWLGADIIPGVRCICVKGLARFPDTEALLLKALEDKVWVVRYYAIQMLCERGLTPQTRAALATLAADPERVVRLKLAQVFARADAPV</sequence>
<evidence type="ECO:0000256" key="1">
    <source>
        <dbReference type="ARBA" id="ARBA00022549"/>
    </source>
</evidence>
<protein>
    <submittedName>
        <fullName evidence="3">HEAT repeat domain-containing protein</fullName>
    </submittedName>
</protein>
<dbReference type="Proteomes" id="UP001054846">
    <property type="component" value="Chromosome"/>
</dbReference>
<keyword evidence="1" id="KW-0042">Antenna complex</keyword>
<gene>
    <name evidence="3" type="ORF">ISF26_01135</name>
</gene>
<accession>A0ABY3PMH2</accession>
<organism evidence="3 4">
    <name type="scientific">Gloeobacter morelensis MG652769</name>
    <dbReference type="NCBI Taxonomy" id="2781736"/>
    <lineage>
        <taxon>Bacteria</taxon>
        <taxon>Bacillati</taxon>
        <taxon>Cyanobacteriota</taxon>
        <taxon>Cyanophyceae</taxon>
        <taxon>Gloeobacterales</taxon>
        <taxon>Gloeobacteraceae</taxon>
        <taxon>Gloeobacter</taxon>
        <taxon>Gloeobacter morelensis</taxon>
    </lineage>
</organism>
<dbReference type="EMBL" id="CP063845">
    <property type="protein sequence ID" value="UFP94883.1"/>
    <property type="molecule type" value="Genomic_DNA"/>
</dbReference>
<dbReference type="RefSeq" id="WP_230841948.1">
    <property type="nucleotide sequence ID" value="NZ_CP063845.1"/>
</dbReference>
<name>A0ABY3PMH2_9CYAN</name>
<evidence type="ECO:0000313" key="3">
    <source>
        <dbReference type="EMBL" id="UFP94883.1"/>
    </source>
</evidence>
<proteinExistence type="predicted"/>
<dbReference type="InterPro" id="IPR004155">
    <property type="entry name" value="PBS_lyase_HEAT"/>
</dbReference>
<keyword evidence="2" id="KW-0605">Phycobilisome</keyword>
<evidence type="ECO:0000313" key="4">
    <source>
        <dbReference type="Proteomes" id="UP001054846"/>
    </source>
</evidence>
<dbReference type="InterPro" id="IPR016024">
    <property type="entry name" value="ARM-type_fold"/>
</dbReference>
<dbReference type="SUPFAM" id="SSF48371">
    <property type="entry name" value="ARM repeat"/>
    <property type="match status" value="1"/>
</dbReference>
<reference evidence="3 4" key="1">
    <citation type="journal article" date="2021" name="Genome Biol. Evol.">
        <title>Complete Genome Sequencing of a Novel Gloeobacter Species from a Waterfall Cave in Mexico.</title>
        <authorList>
            <person name="Saw J.H."/>
            <person name="Cardona T."/>
            <person name="Montejano G."/>
        </authorList>
    </citation>
    <scope>NUCLEOTIDE SEQUENCE [LARGE SCALE GENOMIC DNA]</scope>
    <source>
        <strain evidence="3">MG652769</strain>
    </source>
</reference>
<dbReference type="Pfam" id="PF13646">
    <property type="entry name" value="HEAT_2"/>
    <property type="match status" value="1"/>
</dbReference>
<evidence type="ECO:0000256" key="2">
    <source>
        <dbReference type="ARBA" id="ARBA00022738"/>
    </source>
</evidence>
<dbReference type="InterPro" id="IPR011989">
    <property type="entry name" value="ARM-like"/>
</dbReference>
<dbReference type="Gene3D" id="1.25.10.10">
    <property type="entry name" value="Leucine-rich Repeat Variant"/>
    <property type="match status" value="1"/>
</dbReference>
<dbReference type="Pfam" id="PF03130">
    <property type="entry name" value="HEAT_PBS"/>
    <property type="match status" value="1"/>
</dbReference>